<evidence type="ECO:0000256" key="7">
    <source>
        <dbReference type="HAMAP-Rule" id="MF_03166"/>
    </source>
</evidence>
<comment type="function">
    <text evidence="7">Excises uracil residues from the DNA which can arise as a result of misincorporation of dUMP residues by DNA polymerase or due to deamination of cytosine.</text>
</comment>
<dbReference type="HAMAP" id="MF_00148">
    <property type="entry name" value="UDG"/>
    <property type="match status" value="1"/>
</dbReference>
<gene>
    <name evidence="10" type="ORF">V1264_014277</name>
</gene>
<evidence type="ECO:0000256" key="1">
    <source>
        <dbReference type="ARBA" id="ARBA00001400"/>
    </source>
</evidence>
<dbReference type="SMART" id="SM00986">
    <property type="entry name" value="UDG"/>
    <property type="match status" value="1"/>
</dbReference>
<dbReference type="Pfam" id="PF03167">
    <property type="entry name" value="UDG"/>
    <property type="match status" value="1"/>
</dbReference>
<dbReference type="PANTHER" id="PTHR11264:SF7">
    <property type="entry name" value="URACIL-DNA GLYCOSYLASE"/>
    <property type="match status" value="1"/>
</dbReference>
<dbReference type="PANTHER" id="PTHR11264">
    <property type="entry name" value="URACIL-DNA GLYCOSYLASE"/>
    <property type="match status" value="1"/>
</dbReference>
<feature type="region of interest" description="Disordered" evidence="8">
    <location>
        <begin position="1"/>
        <end position="38"/>
    </location>
</feature>
<evidence type="ECO:0000256" key="3">
    <source>
        <dbReference type="ARBA" id="ARBA00012030"/>
    </source>
</evidence>
<dbReference type="InterPro" id="IPR005122">
    <property type="entry name" value="Uracil-DNA_glycosylase-like"/>
</dbReference>
<comment type="similarity">
    <text evidence="2 7">Belongs to the uracil-DNA glycosylase (UDG) superfamily. UNG family.</text>
</comment>
<dbReference type="GO" id="GO:0005739">
    <property type="term" value="C:mitochondrion"/>
    <property type="evidence" value="ECO:0007669"/>
    <property type="project" value="UniProtKB-SubCell"/>
</dbReference>
<evidence type="ECO:0000256" key="8">
    <source>
        <dbReference type="SAM" id="MobiDB-lite"/>
    </source>
</evidence>
<dbReference type="NCBIfam" id="TIGR00628">
    <property type="entry name" value="ung"/>
    <property type="match status" value="1"/>
</dbReference>
<evidence type="ECO:0000313" key="11">
    <source>
        <dbReference type="Proteomes" id="UP001374579"/>
    </source>
</evidence>
<comment type="catalytic activity">
    <reaction evidence="1 7">
        <text>Hydrolyzes single-stranded DNA or mismatched double-stranded DNA and polynucleotides, releasing free uracil.</text>
        <dbReference type="EC" id="3.2.2.27"/>
    </reaction>
</comment>
<evidence type="ECO:0000259" key="9">
    <source>
        <dbReference type="SMART" id="SM00986"/>
    </source>
</evidence>
<sequence length="277" mass="30519">MPPKRKRTAKAASKAAAPAKKLKTNKKEAKSKAAPKSNSIPKVVAGVGSKFFLSGLLHDSEWSSALELEMQKDYFISLEGLLASGYRPSGSKTFPPEDLIFNAFNLTPLKQVKVMILGQDPYHDDGQAHGLAFSVPEGIKVPPSLKNMYKELEGDIKGFKVPDHGCLEKWAKEGVLLLNATLTVGAHKPNSHKSYGWQTFTDEVIQVVNAQCQKVVFLLWGNFAHKKEKLIDLGKHSVLKDAHPSPLSFGKFHNCKCFSRANEELKKAGLAPVDWML</sequence>
<dbReference type="SUPFAM" id="SSF52141">
    <property type="entry name" value="Uracil-DNA glycosylase-like"/>
    <property type="match status" value="1"/>
</dbReference>
<evidence type="ECO:0000256" key="4">
    <source>
        <dbReference type="ARBA" id="ARBA00022763"/>
    </source>
</evidence>
<dbReference type="SMART" id="SM00987">
    <property type="entry name" value="UreE_C"/>
    <property type="match status" value="1"/>
</dbReference>
<dbReference type="InterPro" id="IPR036895">
    <property type="entry name" value="Uracil-DNA_glycosylase-like_sf"/>
</dbReference>
<dbReference type="GO" id="GO:0004844">
    <property type="term" value="F:uracil DNA N-glycosylase activity"/>
    <property type="evidence" value="ECO:0007669"/>
    <property type="project" value="UniProtKB-UniRule"/>
</dbReference>
<dbReference type="FunFam" id="3.40.470.10:FF:000001">
    <property type="entry name" value="Uracil-DNA glycosylase"/>
    <property type="match status" value="1"/>
</dbReference>
<keyword evidence="6 7" id="KW-0234">DNA repair</keyword>
<organism evidence="10 11">
    <name type="scientific">Littorina saxatilis</name>
    <dbReference type="NCBI Taxonomy" id="31220"/>
    <lineage>
        <taxon>Eukaryota</taxon>
        <taxon>Metazoa</taxon>
        <taxon>Spiralia</taxon>
        <taxon>Lophotrochozoa</taxon>
        <taxon>Mollusca</taxon>
        <taxon>Gastropoda</taxon>
        <taxon>Caenogastropoda</taxon>
        <taxon>Littorinimorpha</taxon>
        <taxon>Littorinoidea</taxon>
        <taxon>Littorinidae</taxon>
        <taxon>Littorina</taxon>
    </lineage>
</organism>
<comment type="subcellular location">
    <subcellularLocation>
        <location evidence="7">Mitochondrion</location>
    </subcellularLocation>
    <subcellularLocation>
        <location evidence="7">Nucleus</location>
    </subcellularLocation>
</comment>
<reference evidence="10 11" key="1">
    <citation type="submission" date="2024-02" db="EMBL/GenBank/DDBJ databases">
        <title>Chromosome-scale genome assembly of the rough periwinkle Littorina saxatilis.</title>
        <authorList>
            <person name="De Jode A."/>
            <person name="Faria R."/>
            <person name="Formenti G."/>
            <person name="Sims Y."/>
            <person name="Smith T.P."/>
            <person name="Tracey A."/>
            <person name="Wood J.M.D."/>
            <person name="Zagrodzka Z.B."/>
            <person name="Johannesson K."/>
            <person name="Butlin R.K."/>
            <person name="Leder E.H."/>
        </authorList>
    </citation>
    <scope>NUCLEOTIDE SEQUENCE [LARGE SCALE GENOMIC DNA]</scope>
    <source>
        <strain evidence="10">Snail1</strain>
        <tissue evidence="10">Muscle</tissue>
    </source>
</reference>
<dbReference type="EMBL" id="JBAMIC010000003">
    <property type="protein sequence ID" value="KAK7110394.1"/>
    <property type="molecule type" value="Genomic_DNA"/>
</dbReference>
<dbReference type="Gene3D" id="3.40.470.10">
    <property type="entry name" value="Uracil-DNA glycosylase-like domain"/>
    <property type="match status" value="1"/>
</dbReference>
<accession>A0AAN9BSH5</accession>
<feature type="compositionally biased region" description="Low complexity" evidence="8">
    <location>
        <begin position="10"/>
        <end position="19"/>
    </location>
</feature>
<evidence type="ECO:0000256" key="2">
    <source>
        <dbReference type="ARBA" id="ARBA00008184"/>
    </source>
</evidence>
<keyword evidence="4 7" id="KW-0227">DNA damage</keyword>
<keyword evidence="7" id="KW-0496">Mitochondrion</keyword>
<protein>
    <recommendedName>
        <fullName evidence="3 7">Uracil-DNA glycosylase</fullName>
        <shortName evidence="7">UDG</shortName>
        <ecNumber evidence="3 7">3.2.2.27</ecNumber>
    </recommendedName>
</protein>
<dbReference type="Proteomes" id="UP001374579">
    <property type="component" value="Unassembled WGS sequence"/>
</dbReference>
<dbReference type="GO" id="GO:0005634">
    <property type="term" value="C:nucleus"/>
    <property type="evidence" value="ECO:0007669"/>
    <property type="project" value="UniProtKB-SubCell"/>
</dbReference>
<keyword evidence="7" id="KW-0539">Nucleus</keyword>
<feature type="active site" description="Proton acceptor" evidence="7">
    <location>
        <position position="120"/>
    </location>
</feature>
<dbReference type="CDD" id="cd10027">
    <property type="entry name" value="UDG-F1-like"/>
    <property type="match status" value="1"/>
</dbReference>
<dbReference type="NCBIfam" id="NF003588">
    <property type="entry name" value="PRK05254.1-1"/>
    <property type="match status" value="1"/>
</dbReference>
<name>A0AAN9BSH5_9CAEN</name>
<evidence type="ECO:0000256" key="5">
    <source>
        <dbReference type="ARBA" id="ARBA00022801"/>
    </source>
</evidence>
<dbReference type="EC" id="3.2.2.27" evidence="3 7"/>
<dbReference type="NCBIfam" id="NF003592">
    <property type="entry name" value="PRK05254.1-5"/>
    <property type="match status" value="1"/>
</dbReference>
<dbReference type="GO" id="GO:0097510">
    <property type="term" value="P:base-excision repair, AP site formation via deaminated base removal"/>
    <property type="evidence" value="ECO:0007669"/>
    <property type="project" value="TreeGrafter"/>
</dbReference>
<comment type="caution">
    <text evidence="10">The sequence shown here is derived from an EMBL/GenBank/DDBJ whole genome shotgun (WGS) entry which is preliminary data.</text>
</comment>
<dbReference type="NCBIfam" id="NF003589">
    <property type="entry name" value="PRK05254.1-2"/>
    <property type="match status" value="1"/>
</dbReference>
<dbReference type="InterPro" id="IPR002043">
    <property type="entry name" value="UDG_fam1"/>
</dbReference>
<keyword evidence="5 7" id="KW-0378">Hydrolase</keyword>
<proteinExistence type="inferred from homology"/>
<evidence type="ECO:0000313" key="10">
    <source>
        <dbReference type="EMBL" id="KAK7110394.1"/>
    </source>
</evidence>
<dbReference type="AlphaFoldDB" id="A0AAN9BSH5"/>
<keyword evidence="11" id="KW-1185">Reference proteome</keyword>
<evidence type="ECO:0000256" key="6">
    <source>
        <dbReference type="ARBA" id="ARBA00023204"/>
    </source>
</evidence>
<feature type="domain" description="Uracil-DNA glycosylase-like" evidence="9">
    <location>
        <begin position="105"/>
        <end position="265"/>
    </location>
</feature>